<feature type="active site" description="Charge relay system" evidence="3">
    <location>
        <position position="152"/>
    </location>
</feature>
<feature type="chain" id="PRO_5047047971" evidence="4">
    <location>
        <begin position="27"/>
        <end position="517"/>
    </location>
</feature>
<evidence type="ECO:0000256" key="1">
    <source>
        <dbReference type="ARBA" id="ARBA00011073"/>
    </source>
</evidence>
<dbReference type="InterPro" id="IPR034197">
    <property type="entry name" value="Peptidases_S8_3"/>
</dbReference>
<dbReference type="InterPro" id="IPR037045">
    <property type="entry name" value="S8pro/Inhibitor_I9_sf"/>
</dbReference>
<evidence type="ECO:0000313" key="8">
    <source>
        <dbReference type="Proteomes" id="UP000826656"/>
    </source>
</evidence>
<gene>
    <name evidence="7" type="ORF">KY290_023721</name>
</gene>
<feature type="domain" description="Peptidase S8/S53" evidence="5">
    <location>
        <begin position="145"/>
        <end position="353"/>
    </location>
</feature>
<dbReference type="EMBL" id="JAIVGD010000015">
    <property type="protein sequence ID" value="KAH0760228.1"/>
    <property type="molecule type" value="Genomic_DNA"/>
</dbReference>
<dbReference type="InterPro" id="IPR045051">
    <property type="entry name" value="SBT"/>
</dbReference>
<dbReference type="Pfam" id="PF05922">
    <property type="entry name" value="Inhibitor_I9"/>
    <property type="match status" value="1"/>
</dbReference>
<comment type="similarity">
    <text evidence="1 3">Belongs to the peptidase S8 family.</text>
</comment>
<evidence type="ECO:0000259" key="6">
    <source>
        <dbReference type="Pfam" id="PF05922"/>
    </source>
</evidence>
<keyword evidence="2 4" id="KW-0732">Signal</keyword>
<protein>
    <submittedName>
        <fullName evidence="7">Uncharacterized protein</fullName>
    </submittedName>
</protein>
<sequence length="517" mass="55916">MLSSKLINYLSLFLIIFSVSLTPTIAIKQSYIVYLGEHSHGVGVTLADLQGVVDSHHEFLGLFLGSKEKAKDAIFYSYKRHINGFAALLEDDQVEEIQRHPSVISVFLNKARKLHTTHSWEFMRLEKNGVVHPNSLWNKAEFGQDNYIANLDTGVWPESESFNDEGFGPIPSRWKGICQNDKTNDGFSCNKKLIGARYFNKGYIAHGGDITNSMNTPRDYDGHGSHTLSTAAGNIVYGASVLGLVNGTAKGGSPKSRVAAYKVCWPPVDDAGCMNADILKAFDTAIPDGVDVISISVGGTPCDYLKDGLAIGSFHAVNNGIVVVASAGNDGSKPETVTNVAPWIITIGVQANQHRNLEERMKKKKEILEKREASEKSKMLSQNQLFDNHLAQTHGTPRTIDQRCTGHNLHRPAVPISSLAASTLGRKLQSSAGLQNGLILTGAGLSKPTMPEKSFYPLISAAQAKRAKASVDDALRCKKGTLDPNKVKGKILACLRGEIPLIEKGHHAALAGASLAI</sequence>
<feature type="domain" description="Inhibitor I9" evidence="6">
    <location>
        <begin position="30"/>
        <end position="115"/>
    </location>
</feature>
<comment type="caution">
    <text evidence="7">The sequence shown here is derived from an EMBL/GenBank/DDBJ whole genome shotgun (WGS) entry which is preliminary data.</text>
</comment>
<feature type="signal peptide" evidence="4">
    <location>
        <begin position="1"/>
        <end position="26"/>
    </location>
</feature>
<feature type="active site" description="Charge relay system" evidence="3">
    <location>
        <position position="514"/>
    </location>
</feature>
<dbReference type="CDD" id="cd02120">
    <property type="entry name" value="PA_subtilisin_like"/>
    <property type="match status" value="1"/>
</dbReference>
<evidence type="ECO:0000313" key="7">
    <source>
        <dbReference type="EMBL" id="KAH0760228.1"/>
    </source>
</evidence>
<dbReference type="Gene3D" id="3.30.70.80">
    <property type="entry name" value="Peptidase S8 propeptide/proteinase inhibitor I9"/>
    <property type="match status" value="1"/>
</dbReference>
<dbReference type="Proteomes" id="UP000826656">
    <property type="component" value="Unassembled WGS sequence"/>
</dbReference>
<dbReference type="CDD" id="cd04852">
    <property type="entry name" value="Peptidases_S8_3"/>
    <property type="match status" value="1"/>
</dbReference>
<dbReference type="Pfam" id="PF00082">
    <property type="entry name" value="Peptidase_S8"/>
    <property type="match status" value="1"/>
</dbReference>
<evidence type="ECO:0000256" key="2">
    <source>
        <dbReference type="ARBA" id="ARBA00022729"/>
    </source>
</evidence>
<proteinExistence type="inferred from homology"/>
<dbReference type="PROSITE" id="PS51892">
    <property type="entry name" value="SUBTILASE"/>
    <property type="match status" value="1"/>
</dbReference>
<dbReference type="SUPFAM" id="SSF52743">
    <property type="entry name" value="Subtilisin-like"/>
    <property type="match status" value="1"/>
</dbReference>
<dbReference type="PANTHER" id="PTHR10795">
    <property type="entry name" value="PROPROTEIN CONVERTASE SUBTILISIN/KEXIN"/>
    <property type="match status" value="1"/>
</dbReference>
<keyword evidence="3" id="KW-0378">Hydrolase</keyword>
<keyword evidence="3" id="KW-0645">Protease</keyword>
<organism evidence="7 8">
    <name type="scientific">Solanum tuberosum</name>
    <name type="common">Potato</name>
    <dbReference type="NCBI Taxonomy" id="4113"/>
    <lineage>
        <taxon>Eukaryota</taxon>
        <taxon>Viridiplantae</taxon>
        <taxon>Streptophyta</taxon>
        <taxon>Embryophyta</taxon>
        <taxon>Tracheophyta</taxon>
        <taxon>Spermatophyta</taxon>
        <taxon>Magnoliopsida</taxon>
        <taxon>eudicotyledons</taxon>
        <taxon>Gunneridae</taxon>
        <taxon>Pentapetalae</taxon>
        <taxon>asterids</taxon>
        <taxon>lamiids</taxon>
        <taxon>Solanales</taxon>
        <taxon>Solanaceae</taxon>
        <taxon>Solanoideae</taxon>
        <taxon>Solaneae</taxon>
        <taxon>Solanum</taxon>
    </lineage>
</organism>
<keyword evidence="3" id="KW-0720">Serine protease</keyword>
<dbReference type="InterPro" id="IPR000209">
    <property type="entry name" value="Peptidase_S8/S53_dom"/>
</dbReference>
<reference evidence="7 8" key="1">
    <citation type="journal article" date="2021" name="bioRxiv">
        <title>Chromosome-scale and haplotype-resolved genome assembly of a tetraploid potato cultivar.</title>
        <authorList>
            <person name="Sun H."/>
            <person name="Jiao W.-B."/>
            <person name="Krause K."/>
            <person name="Campoy J.A."/>
            <person name="Goel M."/>
            <person name="Folz-Donahue K."/>
            <person name="Kukat C."/>
            <person name="Huettel B."/>
            <person name="Schneeberger K."/>
        </authorList>
    </citation>
    <scope>NUCLEOTIDE SEQUENCE [LARGE SCALE GENOMIC DNA]</scope>
    <source>
        <strain evidence="7">SolTubOtavaFocal</strain>
        <tissue evidence="7">Leaves</tissue>
    </source>
</reference>
<keyword evidence="8" id="KW-1185">Reference proteome</keyword>
<dbReference type="InterPro" id="IPR036852">
    <property type="entry name" value="Peptidase_S8/S53_dom_sf"/>
</dbReference>
<accession>A0ABQ7V901</accession>
<name>A0ABQ7V901_SOLTU</name>
<dbReference type="InterPro" id="IPR010259">
    <property type="entry name" value="S8pro/Inhibitor_I9"/>
</dbReference>
<evidence type="ECO:0000259" key="5">
    <source>
        <dbReference type="Pfam" id="PF00082"/>
    </source>
</evidence>
<dbReference type="Gene3D" id="3.50.30.30">
    <property type="match status" value="2"/>
</dbReference>
<evidence type="ECO:0000256" key="4">
    <source>
        <dbReference type="SAM" id="SignalP"/>
    </source>
</evidence>
<dbReference type="Gene3D" id="3.40.50.200">
    <property type="entry name" value="Peptidase S8/S53 domain"/>
    <property type="match status" value="1"/>
</dbReference>
<evidence type="ECO:0000256" key="3">
    <source>
        <dbReference type="PROSITE-ProRule" id="PRU01240"/>
    </source>
</evidence>
<feature type="active site" description="Charge relay system" evidence="3">
    <location>
        <position position="223"/>
    </location>
</feature>